<dbReference type="InterPro" id="IPR013766">
    <property type="entry name" value="Thioredoxin_domain"/>
</dbReference>
<dbReference type="PANTHER" id="PTHR15337">
    <property type="entry name" value="ANTERIOR GRADIENT PROTEIN-RELATED"/>
    <property type="match status" value="1"/>
</dbReference>
<dbReference type="Proteomes" id="UP001596997">
    <property type="component" value="Unassembled WGS sequence"/>
</dbReference>
<protein>
    <submittedName>
        <fullName evidence="4">Thioredoxin family protein</fullName>
    </submittedName>
</protein>
<dbReference type="Gene3D" id="3.40.30.10">
    <property type="entry name" value="Glutaredoxin"/>
    <property type="match status" value="1"/>
</dbReference>
<keyword evidence="1 2" id="KW-0732">Signal</keyword>
<reference evidence="5" key="1">
    <citation type="journal article" date="2019" name="Int. J. Syst. Evol. Microbiol.">
        <title>The Global Catalogue of Microorganisms (GCM) 10K type strain sequencing project: providing services to taxonomists for standard genome sequencing and annotation.</title>
        <authorList>
            <consortium name="The Broad Institute Genomics Platform"/>
            <consortium name="The Broad Institute Genome Sequencing Center for Infectious Disease"/>
            <person name="Wu L."/>
            <person name="Ma J."/>
        </authorList>
    </citation>
    <scope>NUCLEOTIDE SEQUENCE [LARGE SCALE GENOMIC DNA]</scope>
    <source>
        <strain evidence="5">CCUG 62114</strain>
    </source>
</reference>
<dbReference type="PROSITE" id="PS51352">
    <property type="entry name" value="THIOREDOXIN_2"/>
    <property type="match status" value="1"/>
</dbReference>
<gene>
    <name evidence="4" type="ORF">ACFQ1O_09980</name>
</gene>
<comment type="caution">
    <text evidence="4">The sequence shown here is derived from an EMBL/GenBank/DDBJ whole genome shotgun (WGS) entry which is preliminary data.</text>
</comment>
<evidence type="ECO:0000256" key="1">
    <source>
        <dbReference type="ARBA" id="ARBA00022729"/>
    </source>
</evidence>
<dbReference type="InterPro" id="IPR051099">
    <property type="entry name" value="AGR/TXD"/>
</dbReference>
<evidence type="ECO:0000256" key="2">
    <source>
        <dbReference type="SAM" id="SignalP"/>
    </source>
</evidence>
<proteinExistence type="predicted"/>
<dbReference type="EMBL" id="JBHTJM010000009">
    <property type="protein sequence ID" value="MFD0964333.1"/>
    <property type="molecule type" value="Genomic_DNA"/>
</dbReference>
<keyword evidence="5" id="KW-1185">Reference proteome</keyword>
<accession>A0ABW3I369</accession>
<dbReference type="Pfam" id="PF13899">
    <property type="entry name" value="Thioredoxin_7"/>
    <property type="match status" value="1"/>
</dbReference>
<name>A0ABW3I369_9FLAO</name>
<evidence type="ECO:0000259" key="3">
    <source>
        <dbReference type="PROSITE" id="PS51352"/>
    </source>
</evidence>
<dbReference type="SUPFAM" id="SSF52833">
    <property type="entry name" value="Thioredoxin-like"/>
    <property type="match status" value="1"/>
</dbReference>
<dbReference type="PANTHER" id="PTHR15337:SF11">
    <property type="entry name" value="THIOREDOXIN DOMAIN-CONTAINING PROTEIN"/>
    <property type="match status" value="1"/>
</dbReference>
<evidence type="ECO:0000313" key="4">
    <source>
        <dbReference type="EMBL" id="MFD0964333.1"/>
    </source>
</evidence>
<sequence>MKKVLILCLLFIGLTSVAQEAKWYDNFDEAAKVSKQTNKPILANFTGSDWCGWCIRLDKEVFSKKEFQKWANENVVLLTVDFPRRKKLDPETAALNKSLEQAFGIRGFPTIWLFGITDLANPKKDIIPYGKTGYVRGGATKWIESISPFLPKNQS</sequence>
<feature type="chain" id="PRO_5045103797" evidence="2">
    <location>
        <begin position="19"/>
        <end position="155"/>
    </location>
</feature>
<feature type="domain" description="Thioredoxin" evidence="3">
    <location>
        <begin position="10"/>
        <end position="155"/>
    </location>
</feature>
<organism evidence="4 5">
    <name type="scientific">Pseudofulvibacter geojedonensis</name>
    <dbReference type="NCBI Taxonomy" id="1123758"/>
    <lineage>
        <taxon>Bacteria</taxon>
        <taxon>Pseudomonadati</taxon>
        <taxon>Bacteroidota</taxon>
        <taxon>Flavobacteriia</taxon>
        <taxon>Flavobacteriales</taxon>
        <taxon>Flavobacteriaceae</taxon>
        <taxon>Pseudofulvibacter</taxon>
    </lineage>
</organism>
<dbReference type="InterPro" id="IPR036249">
    <property type="entry name" value="Thioredoxin-like_sf"/>
</dbReference>
<dbReference type="RefSeq" id="WP_377715882.1">
    <property type="nucleotide sequence ID" value="NZ_JBHTJM010000009.1"/>
</dbReference>
<feature type="signal peptide" evidence="2">
    <location>
        <begin position="1"/>
        <end position="18"/>
    </location>
</feature>
<evidence type="ECO:0000313" key="5">
    <source>
        <dbReference type="Proteomes" id="UP001596997"/>
    </source>
</evidence>